<proteinExistence type="predicted"/>
<name>A0A4Y2C3N7_ARAVE</name>
<accession>A0A4Y2C3N7</accession>
<dbReference type="PANTHER" id="PTHR46060">
    <property type="entry name" value="MARINER MOS1 TRANSPOSASE-LIKE PROTEIN"/>
    <property type="match status" value="1"/>
</dbReference>
<reference evidence="2 3" key="1">
    <citation type="journal article" date="2019" name="Sci. Rep.">
        <title>Orb-weaving spider Araneus ventricosus genome elucidates the spidroin gene catalogue.</title>
        <authorList>
            <person name="Kono N."/>
            <person name="Nakamura H."/>
            <person name="Ohtoshi R."/>
            <person name="Moran D.A.P."/>
            <person name="Shinohara A."/>
            <person name="Yoshida Y."/>
            <person name="Fujiwara M."/>
            <person name="Mori M."/>
            <person name="Tomita M."/>
            <person name="Arakawa K."/>
        </authorList>
    </citation>
    <scope>NUCLEOTIDE SEQUENCE [LARGE SCALE GENOMIC DNA]</scope>
</reference>
<dbReference type="Proteomes" id="UP000499080">
    <property type="component" value="Unassembled WGS sequence"/>
</dbReference>
<dbReference type="GO" id="GO:0003676">
    <property type="term" value="F:nucleic acid binding"/>
    <property type="evidence" value="ECO:0007669"/>
    <property type="project" value="InterPro"/>
</dbReference>
<dbReference type="AlphaFoldDB" id="A0A4Y2C3N7"/>
<dbReference type="InterPro" id="IPR052709">
    <property type="entry name" value="Transposase-MT_Hybrid"/>
</dbReference>
<organism evidence="2 3">
    <name type="scientific">Araneus ventricosus</name>
    <name type="common">Orbweaver spider</name>
    <name type="synonym">Epeira ventricosa</name>
    <dbReference type="NCBI Taxonomy" id="182803"/>
    <lineage>
        <taxon>Eukaryota</taxon>
        <taxon>Metazoa</taxon>
        <taxon>Ecdysozoa</taxon>
        <taxon>Arthropoda</taxon>
        <taxon>Chelicerata</taxon>
        <taxon>Arachnida</taxon>
        <taxon>Araneae</taxon>
        <taxon>Araneomorphae</taxon>
        <taxon>Entelegynae</taxon>
        <taxon>Araneoidea</taxon>
        <taxon>Araneidae</taxon>
        <taxon>Araneus</taxon>
    </lineage>
</organism>
<dbReference type="EMBL" id="BGPR01000139">
    <property type="protein sequence ID" value="GBL98375.1"/>
    <property type="molecule type" value="Genomic_DNA"/>
</dbReference>
<comment type="caution">
    <text evidence="2">The sequence shown here is derived from an EMBL/GenBank/DDBJ whole genome shotgun (WGS) entry which is preliminary data.</text>
</comment>
<dbReference type="InterPro" id="IPR001888">
    <property type="entry name" value="Transposase_1"/>
</dbReference>
<sequence length="197" mass="22990">MRPIPPQTARSTEAGLRRFRTPGSRKGGWSAPGESSGSVARRALTNKKVLPCIWWDCRRIIYKEYLNSRQTINSAIYSNILIKVRNAILEKRRNEFRRKVVLFHQDYTRPYVSTMTGWALYKLEWDLMQHPPYSLDMAPSDFYLLSHLQLNLDGEVFNSNEEVINEVDLFLDSRTPQFFAEGIEKFPKCWETIVGLN</sequence>
<dbReference type="PANTHER" id="PTHR46060:SF1">
    <property type="entry name" value="MARINER MOS1 TRANSPOSASE-LIKE PROTEIN"/>
    <property type="match status" value="1"/>
</dbReference>
<keyword evidence="3" id="KW-1185">Reference proteome</keyword>
<evidence type="ECO:0000313" key="2">
    <source>
        <dbReference type="EMBL" id="GBL98375.1"/>
    </source>
</evidence>
<dbReference type="InterPro" id="IPR036397">
    <property type="entry name" value="RNaseH_sf"/>
</dbReference>
<evidence type="ECO:0000313" key="3">
    <source>
        <dbReference type="Proteomes" id="UP000499080"/>
    </source>
</evidence>
<feature type="region of interest" description="Disordered" evidence="1">
    <location>
        <begin position="1"/>
        <end position="37"/>
    </location>
</feature>
<gene>
    <name evidence="2" type="primary">marinerT_106</name>
    <name evidence="2" type="ORF">AVEN_187715_1</name>
</gene>
<evidence type="ECO:0000256" key="1">
    <source>
        <dbReference type="SAM" id="MobiDB-lite"/>
    </source>
</evidence>
<dbReference type="Pfam" id="PF01359">
    <property type="entry name" value="Transposase_1"/>
    <property type="match status" value="1"/>
</dbReference>
<protein>
    <submittedName>
        <fullName evidence="2">Mariner Mos1 transposase</fullName>
    </submittedName>
</protein>
<dbReference type="Gene3D" id="3.30.420.10">
    <property type="entry name" value="Ribonuclease H-like superfamily/Ribonuclease H"/>
    <property type="match status" value="1"/>
</dbReference>